<evidence type="ECO:0000256" key="2">
    <source>
        <dbReference type="SAM" id="Phobius"/>
    </source>
</evidence>
<name>Q5VQ91_ORYSJ</name>
<accession>Q5VQ91</accession>
<gene>
    <name evidence="3" type="primary">P0660D08.29</name>
</gene>
<keyword evidence="2" id="KW-0812">Transmembrane</keyword>
<feature type="region of interest" description="Disordered" evidence="1">
    <location>
        <begin position="242"/>
        <end position="269"/>
    </location>
</feature>
<dbReference type="Proteomes" id="UP000000763">
    <property type="component" value="Chromosome 6"/>
</dbReference>
<proteinExistence type="predicted"/>
<reference evidence="4" key="1">
    <citation type="journal article" date="2005" name="Nature">
        <title>The map-based sequence of the rice genome.</title>
        <authorList>
            <consortium name="International rice genome sequencing project (IRGSP)"/>
            <person name="Matsumoto T."/>
            <person name="Wu J."/>
            <person name="Kanamori H."/>
            <person name="Katayose Y."/>
            <person name="Fujisawa M."/>
            <person name="Namiki N."/>
            <person name="Mizuno H."/>
            <person name="Yamamoto K."/>
            <person name="Antonio B.A."/>
            <person name="Baba T."/>
            <person name="Sakata K."/>
            <person name="Nagamura Y."/>
            <person name="Aoki H."/>
            <person name="Arikawa K."/>
            <person name="Arita K."/>
            <person name="Bito T."/>
            <person name="Chiden Y."/>
            <person name="Fujitsuka N."/>
            <person name="Fukunaka R."/>
            <person name="Hamada M."/>
            <person name="Harada C."/>
            <person name="Hayashi A."/>
            <person name="Hijishita S."/>
            <person name="Honda M."/>
            <person name="Hosokawa S."/>
            <person name="Ichikawa Y."/>
            <person name="Idonuma A."/>
            <person name="Iijima M."/>
            <person name="Ikeda M."/>
            <person name="Ikeno M."/>
            <person name="Ito K."/>
            <person name="Ito S."/>
            <person name="Ito T."/>
            <person name="Ito Y."/>
            <person name="Ito Y."/>
            <person name="Iwabuchi A."/>
            <person name="Kamiya K."/>
            <person name="Karasawa W."/>
            <person name="Kurita K."/>
            <person name="Katagiri S."/>
            <person name="Kikuta A."/>
            <person name="Kobayashi H."/>
            <person name="Kobayashi N."/>
            <person name="Machita K."/>
            <person name="Maehara T."/>
            <person name="Masukawa M."/>
            <person name="Mizubayashi T."/>
            <person name="Mukai Y."/>
            <person name="Nagasaki H."/>
            <person name="Nagata Y."/>
            <person name="Naito S."/>
            <person name="Nakashima M."/>
            <person name="Nakama Y."/>
            <person name="Nakamichi Y."/>
            <person name="Nakamura M."/>
            <person name="Meguro A."/>
            <person name="Negishi M."/>
            <person name="Ohta I."/>
            <person name="Ohta T."/>
            <person name="Okamoto M."/>
            <person name="Ono N."/>
            <person name="Saji S."/>
            <person name="Sakaguchi M."/>
            <person name="Sakai K."/>
            <person name="Shibata M."/>
            <person name="Shimokawa T."/>
            <person name="Song J."/>
            <person name="Takazaki Y."/>
            <person name="Terasawa K."/>
            <person name="Tsugane M."/>
            <person name="Tsuji K."/>
            <person name="Ueda S."/>
            <person name="Waki K."/>
            <person name="Yamagata H."/>
            <person name="Yamamoto M."/>
            <person name="Yamamoto S."/>
            <person name="Yamane H."/>
            <person name="Yoshiki S."/>
            <person name="Yoshihara R."/>
            <person name="Yukawa K."/>
            <person name="Zhong H."/>
            <person name="Yano M."/>
            <person name="Yuan Q."/>
            <person name="Ouyang S."/>
            <person name="Liu J."/>
            <person name="Jones K.M."/>
            <person name="Gansberger K."/>
            <person name="Moffat K."/>
            <person name="Hill J."/>
            <person name="Bera J."/>
            <person name="Fadrosh D."/>
            <person name="Jin S."/>
            <person name="Johri S."/>
            <person name="Kim M."/>
            <person name="Overton L."/>
            <person name="Reardon M."/>
            <person name="Tsitrin T."/>
            <person name="Vuong H."/>
            <person name="Weaver B."/>
            <person name="Ciecko A."/>
            <person name="Tallon L."/>
            <person name="Jackson J."/>
            <person name="Pai G."/>
            <person name="Aken S.V."/>
            <person name="Utterback T."/>
            <person name="Reidmuller S."/>
            <person name="Feldblyum T."/>
            <person name="Hsiao J."/>
            <person name="Zismann V."/>
            <person name="Iobst S."/>
            <person name="de Vazeille A.R."/>
            <person name="Buell C.R."/>
            <person name="Ying K."/>
            <person name="Li Y."/>
            <person name="Lu T."/>
            <person name="Huang Y."/>
            <person name="Zhao Q."/>
            <person name="Feng Q."/>
            <person name="Zhang L."/>
            <person name="Zhu J."/>
            <person name="Weng Q."/>
            <person name="Mu J."/>
            <person name="Lu Y."/>
            <person name="Fan D."/>
            <person name="Liu Y."/>
            <person name="Guan J."/>
            <person name="Zhang Y."/>
            <person name="Yu S."/>
            <person name="Liu X."/>
            <person name="Zhang Y."/>
            <person name="Hong G."/>
            <person name="Han B."/>
            <person name="Choisne N."/>
            <person name="Demange N."/>
            <person name="Orjeda G."/>
            <person name="Samain S."/>
            <person name="Cattolico L."/>
            <person name="Pelletier E."/>
            <person name="Couloux A."/>
            <person name="Segurens B."/>
            <person name="Wincker P."/>
            <person name="D'Hont A."/>
            <person name="Scarpelli C."/>
            <person name="Weissenbach J."/>
            <person name="Salanoubat M."/>
            <person name="Quetier F."/>
            <person name="Yu Y."/>
            <person name="Kim H.R."/>
            <person name="Rambo T."/>
            <person name="Currie J."/>
            <person name="Collura K."/>
            <person name="Luo M."/>
            <person name="Yang T."/>
            <person name="Ammiraju J.S.S."/>
            <person name="Engler F."/>
            <person name="Soderlund C."/>
            <person name="Wing R.A."/>
            <person name="Palmer L.E."/>
            <person name="de la Bastide M."/>
            <person name="Spiegel L."/>
            <person name="Nascimento L."/>
            <person name="Zutavern T."/>
            <person name="O'Shaughnessy A."/>
            <person name="Dike S."/>
            <person name="Dedhia N."/>
            <person name="Preston R."/>
            <person name="Balija V."/>
            <person name="McCombie W.R."/>
            <person name="Chow T."/>
            <person name="Chen H."/>
            <person name="Chung M."/>
            <person name="Chen C."/>
            <person name="Shaw J."/>
            <person name="Wu H."/>
            <person name="Hsiao K."/>
            <person name="Chao Y."/>
            <person name="Chu M."/>
            <person name="Cheng C."/>
            <person name="Hour A."/>
            <person name="Lee P."/>
            <person name="Lin S."/>
            <person name="Lin Y."/>
            <person name="Liou J."/>
            <person name="Liu S."/>
            <person name="Hsing Y."/>
            <person name="Raghuvanshi S."/>
            <person name="Mohanty A."/>
            <person name="Bharti A.K."/>
            <person name="Gaur A."/>
            <person name="Gupta V."/>
            <person name="Kumar D."/>
            <person name="Ravi V."/>
            <person name="Vij S."/>
            <person name="Kapur A."/>
            <person name="Khurana P."/>
            <person name="Khurana P."/>
            <person name="Khurana J.P."/>
            <person name="Tyagi A.K."/>
            <person name="Gaikwad K."/>
            <person name="Singh A."/>
            <person name="Dalal V."/>
            <person name="Srivastava S."/>
            <person name="Dixit A."/>
            <person name="Pal A.K."/>
            <person name="Ghazi I.A."/>
            <person name="Yadav M."/>
            <person name="Pandit A."/>
            <person name="Bhargava A."/>
            <person name="Sureshbabu K."/>
            <person name="Batra K."/>
            <person name="Sharma T.R."/>
            <person name="Mohapatra T."/>
            <person name="Singh N.K."/>
            <person name="Messing J."/>
            <person name="Nelson A.B."/>
            <person name="Fuks G."/>
            <person name="Kavchok S."/>
            <person name="Keizer G."/>
            <person name="Linton E."/>
            <person name="Llaca V."/>
            <person name="Song R."/>
            <person name="Tanyolac B."/>
            <person name="Young S."/>
            <person name="Ho-Il K."/>
            <person name="Hahn J.H."/>
            <person name="Sangsakoo G."/>
            <person name="Vanavichit A."/>
            <person name="de Mattos Luiz.A.T."/>
            <person name="Zimmer P.D."/>
            <person name="Malone G."/>
            <person name="Dellagostin O."/>
            <person name="de Oliveira A.C."/>
            <person name="Bevan M."/>
            <person name="Bancroft I."/>
            <person name="Minx P."/>
            <person name="Cordum H."/>
            <person name="Wilson R."/>
            <person name="Cheng Z."/>
            <person name="Jin W."/>
            <person name="Jiang J."/>
            <person name="Leong S.A."/>
            <person name="Iwama H."/>
            <person name="Gojobori T."/>
            <person name="Itoh T."/>
            <person name="Niimura Y."/>
            <person name="Fujii Y."/>
            <person name="Habara T."/>
            <person name="Sakai H."/>
            <person name="Sato Y."/>
            <person name="Wilson G."/>
            <person name="Kumar K."/>
            <person name="McCouch S."/>
            <person name="Juretic N."/>
            <person name="Hoen D."/>
            <person name="Wright S."/>
            <person name="Bruskiewich R."/>
            <person name="Bureau T."/>
            <person name="Miyao A."/>
            <person name="Hirochika H."/>
            <person name="Nishikawa T."/>
            <person name="Kadowaki K."/>
            <person name="Sugiura M."/>
            <person name="Burr B."/>
            <person name="Sasaki T."/>
        </authorList>
    </citation>
    <scope>NUCLEOTIDE SEQUENCE [LARGE SCALE GENOMIC DNA]</scope>
    <source>
        <strain evidence="4">cv. Nipponbare</strain>
    </source>
</reference>
<dbReference type="AlphaFoldDB" id="Q5VQ91"/>
<evidence type="ECO:0000313" key="4">
    <source>
        <dbReference type="Proteomes" id="UP000000763"/>
    </source>
</evidence>
<keyword evidence="2" id="KW-1133">Transmembrane helix</keyword>
<feature type="compositionally biased region" description="Basic and acidic residues" evidence="1">
    <location>
        <begin position="251"/>
        <end position="269"/>
    </location>
</feature>
<evidence type="ECO:0000256" key="1">
    <source>
        <dbReference type="SAM" id="MobiDB-lite"/>
    </source>
</evidence>
<protein>
    <submittedName>
        <fullName evidence="3">Uncharacterized protein</fullName>
    </submittedName>
</protein>
<reference evidence="4" key="2">
    <citation type="journal article" date="2008" name="Nucleic Acids Res.">
        <title>The rice annotation project database (RAP-DB): 2008 update.</title>
        <authorList>
            <consortium name="The rice annotation project (RAP)"/>
        </authorList>
    </citation>
    <scope>GENOME REANNOTATION</scope>
    <source>
        <strain evidence="4">cv. Nipponbare</strain>
    </source>
</reference>
<sequence>MQNQQQQEEEENWGNQYANFKWYDVVLSVVAVLVAVLAMAVLVEAVLVMRSNQYDLELKVRQGAVKVKLLQPPSWMRMNFTLAATNPITNTAATDVNISLSVTDITVTSGNKTLMTEFHVDRGNVSVGPGHTEYVIWLQDASDSSFFDQLENNRKVTIELKVRGDTDTRITPLNEDAFDPPSRHVVFDCAGVSLTVVDDLSMIDHGGNKDDDVSCSYASAGGGLMREGGEPATARRIEEATAVARPSGGGEHAKQQAARGEHAKLMASS</sequence>
<dbReference type="EMBL" id="AP003457">
    <property type="protein sequence ID" value="BAD68384.1"/>
    <property type="molecule type" value="Genomic_DNA"/>
</dbReference>
<organism evidence="3 4">
    <name type="scientific">Oryza sativa subsp. japonica</name>
    <name type="common">Rice</name>
    <dbReference type="NCBI Taxonomy" id="39947"/>
    <lineage>
        <taxon>Eukaryota</taxon>
        <taxon>Viridiplantae</taxon>
        <taxon>Streptophyta</taxon>
        <taxon>Embryophyta</taxon>
        <taxon>Tracheophyta</taxon>
        <taxon>Spermatophyta</taxon>
        <taxon>Magnoliopsida</taxon>
        <taxon>Liliopsida</taxon>
        <taxon>Poales</taxon>
        <taxon>Poaceae</taxon>
        <taxon>BOP clade</taxon>
        <taxon>Oryzoideae</taxon>
        <taxon>Oryzeae</taxon>
        <taxon>Oryzinae</taxon>
        <taxon>Oryza</taxon>
        <taxon>Oryza sativa</taxon>
    </lineage>
</organism>
<feature type="transmembrane region" description="Helical" evidence="2">
    <location>
        <begin position="25"/>
        <end position="49"/>
    </location>
</feature>
<keyword evidence="2" id="KW-0472">Membrane</keyword>
<evidence type="ECO:0000313" key="3">
    <source>
        <dbReference type="EMBL" id="BAD68384.1"/>
    </source>
</evidence>